<sequence length="256" mass="27071">MNDSNDSSSTNPTYGTQGSNNPLSARGPNDSFFVQHSENPSAVLVSPKLSGDNCNTGSLTGIAPQANMTAASLDNEKSPDAPPVSDSSPVSTSAQPIPPIRSVRSRQPPSYLKHYHCPTLPHVANLVQSDSKRGLCLDMSAAVLHSTSACAKCPSSAGLGSIPIPFLDVPIVQQVCSLLPLEASPSPSAIVSSGGPIMKSLSSFLSRKVSPSPLLLFLWVVLLWNLCLRVIQVSLWSRLFKSMRVALLGSCNRTHL</sequence>
<keyword evidence="2" id="KW-0472">Membrane</keyword>
<feature type="transmembrane region" description="Helical" evidence="2">
    <location>
        <begin position="214"/>
        <end position="236"/>
    </location>
</feature>
<dbReference type="EMBL" id="JAJSOW010000003">
    <property type="protein sequence ID" value="KAI9194110.1"/>
    <property type="molecule type" value="Genomic_DNA"/>
</dbReference>
<comment type="caution">
    <text evidence="3">The sequence shown here is derived from an EMBL/GenBank/DDBJ whole genome shotgun (WGS) entry which is preliminary data.</text>
</comment>
<proteinExistence type="predicted"/>
<evidence type="ECO:0000256" key="1">
    <source>
        <dbReference type="SAM" id="MobiDB-lite"/>
    </source>
</evidence>
<organism evidence="3 4">
    <name type="scientific">Acer negundo</name>
    <name type="common">Box elder</name>
    <dbReference type="NCBI Taxonomy" id="4023"/>
    <lineage>
        <taxon>Eukaryota</taxon>
        <taxon>Viridiplantae</taxon>
        <taxon>Streptophyta</taxon>
        <taxon>Embryophyta</taxon>
        <taxon>Tracheophyta</taxon>
        <taxon>Spermatophyta</taxon>
        <taxon>Magnoliopsida</taxon>
        <taxon>eudicotyledons</taxon>
        <taxon>Gunneridae</taxon>
        <taxon>Pentapetalae</taxon>
        <taxon>rosids</taxon>
        <taxon>malvids</taxon>
        <taxon>Sapindales</taxon>
        <taxon>Sapindaceae</taxon>
        <taxon>Hippocastanoideae</taxon>
        <taxon>Acereae</taxon>
        <taxon>Acer</taxon>
    </lineage>
</organism>
<evidence type="ECO:0000313" key="4">
    <source>
        <dbReference type="Proteomes" id="UP001064489"/>
    </source>
</evidence>
<accession>A0AAD5NZ82</accession>
<evidence type="ECO:0000313" key="3">
    <source>
        <dbReference type="EMBL" id="KAI9194110.1"/>
    </source>
</evidence>
<gene>
    <name evidence="3" type="ORF">LWI28_003215</name>
</gene>
<reference evidence="3" key="1">
    <citation type="journal article" date="2022" name="Plant J.">
        <title>Strategies of tolerance reflected in two North American maple genomes.</title>
        <authorList>
            <person name="McEvoy S.L."/>
            <person name="Sezen U.U."/>
            <person name="Trouern-Trend A."/>
            <person name="McMahon S.M."/>
            <person name="Schaberg P.G."/>
            <person name="Yang J."/>
            <person name="Wegrzyn J.L."/>
            <person name="Swenson N.G."/>
        </authorList>
    </citation>
    <scope>NUCLEOTIDE SEQUENCE</scope>
    <source>
        <strain evidence="3">91603</strain>
    </source>
</reference>
<name>A0AAD5NZ82_ACENE</name>
<dbReference type="AlphaFoldDB" id="A0AAD5NZ82"/>
<feature type="region of interest" description="Disordered" evidence="1">
    <location>
        <begin position="1"/>
        <end position="105"/>
    </location>
</feature>
<keyword evidence="2" id="KW-0812">Transmembrane</keyword>
<evidence type="ECO:0000256" key="2">
    <source>
        <dbReference type="SAM" id="Phobius"/>
    </source>
</evidence>
<dbReference type="Proteomes" id="UP001064489">
    <property type="component" value="Chromosome 1"/>
</dbReference>
<keyword evidence="4" id="KW-1185">Reference proteome</keyword>
<reference evidence="3" key="2">
    <citation type="submission" date="2023-02" db="EMBL/GenBank/DDBJ databases">
        <authorList>
            <person name="Swenson N.G."/>
            <person name="Wegrzyn J.L."/>
            <person name="Mcevoy S.L."/>
        </authorList>
    </citation>
    <scope>NUCLEOTIDE SEQUENCE</scope>
    <source>
        <strain evidence="3">91603</strain>
        <tissue evidence="3">Leaf</tissue>
    </source>
</reference>
<feature type="compositionally biased region" description="Polar residues" evidence="1">
    <location>
        <begin position="10"/>
        <end position="23"/>
    </location>
</feature>
<protein>
    <submittedName>
        <fullName evidence="3">Uncharacterized protein</fullName>
    </submittedName>
</protein>
<keyword evidence="2" id="KW-1133">Transmembrane helix</keyword>
<feature type="compositionally biased region" description="Low complexity" evidence="1">
    <location>
        <begin position="83"/>
        <end position="94"/>
    </location>
</feature>